<evidence type="ECO:0000313" key="4">
    <source>
        <dbReference type="Proteomes" id="UP001304650"/>
    </source>
</evidence>
<dbReference type="Gene3D" id="3.30.370.10">
    <property type="entry name" value="Barstar-like"/>
    <property type="match status" value="1"/>
</dbReference>
<dbReference type="AlphaFoldDB" id="A0AA96LQY7"/>
<reference evidence="3" key="1">
    <citation type="submission" date="2022-02" db="EMBL/GenBank/DDBJ databases">
        <title>Paenibacillus sp. MBLB1832 Whole Genome Shotgun Sequencing.</title>
        <authorList>
            <person name="Hwang C.Y."/>
            <person name="Cho E.-S."/>
            <person name="Seo M.-J."/>
        </authorList>
    </citation>
    <scope>NUCLEOTIDE SEQUENCE</scope>
    <source>
        <strain evidence="3">MBLB1832</strain>
    </source>
</reference>
<dbReference type="Proteomes" id="UP001304650">
    <property type="component" value="Chromosome"/>
</dbReference>
<accession>A0AA96LQY7</accession>
<evidence type="ECO:0000259" key="2">
    <source>
        <dbReference type="Pfam" id="PF01337"/>
    </source>
</evidence>
<proteinExistence type="inferred from homology"/>
<dbReference type="Pfam" id="PF01337">
    <property type="entry name" value="Barstar"/>
    <property type="match status" value="1"/>
</dbReference>
<keyword evidence="4" id="KW-1185">Reference proteome</keyword>
<evidence type="ECO:0000256" key="1">
    <source>
        <dbReference type="ARBA" id="ARBA00006845"/>
    </source>
</evidence>
<dbReference type="KEGG" id="proo:MJB10_25660"/>
<dbReference type="InterPro" id="IPR000468">
    <property type="entry name" value="Barstar"/>
</dbReference>
<dbReference type="InterPro" id="IPR035905">
    <property type="entry name" value="Barstar-like_sf"/>
</dbReference>
<name>A0AA96LQY7_9BACL</name>
<dbReference type="RefSeq" id="WP_314799983.1">
    <property type="nucleotide sequence ID" value="NZ_CP130319.1"/>
</dbReference>
<gene>
    <name evidence="3" type="ORF">MJB10_25660</name>
</gene>
<protein>
    <submittedName>
        <fullName evidence="3">Barstar family protein</fullName>
    </submittedName>
</protein>
<sequence length="97" mass="11200">MEERAELVELDLSKIQTSNDLQTILKETLGFPSFYGMNWDAFWDSITGLVELPKVIKITGWSILKRNLPCDSTILKECLEDLNLKHPSWSCNVHYID</sequence>
<dbReference type="EMBL" id="CP130319">
    <property type="protein sequence ID" value="WNR44409.1"/>
    <property type="molecule type" value="Genomic_DNA"/>
</dbReference>
<organism evidence="3 4">
    <name type="scientific">Paenibacillus roseopurpureus</name>
    <dbReference type="NCBI Taxonomy" id="2918901"/>
    <lineage>
        <taxon>Bacteria</taxon>
        <taxon>Bacillati</taxon>
        <taxon>Bacillota</taxon>
        <taxon>Bacilli</taxon>
        <taxon>Bacillales</taxon>
        <taxon>Paenibacillaceae</taxon>
        <taxon>Paenibacillus</taxon>
    </lineage>
</organism>
<comment type="similarity">
    <text evidence="1">Belongs to the barstar family.</text>
</comment>
<feature type="domain" description="Barstar (barnase inhibitor)" evidence="2">
    <location>
        <begin position="7"/>
        <end position="83"/>
    </location>
</feature>
<dbReference type="SUPFAM" id="SSF52038">
    <property type="entry name" value="Barstar-related"/>
    <property type="match status" value="1"/>
</dbReference>
<evidence type="ECO:0000313" key="3">
    <source>
        <dbReference type="EMBL" id="WNR44409.1"/>
    </source>
</evidence>